<reference evidence="1 2" key="1">
    <citation type="journal article" date="2014" name="PLoS Genet.">
        <title>Phylogenetically driven sequencing of extremely halophilic archaea reveals strategies for static and dynamic osmo-response.</title>
        <authorList>
            <person name="Becker E.A."/>
            <person name="Seitzer P.M."/>
            <person name="Tritt A."/>
            <person name="Larsen D."/>
            <person name="Krusor M."/>
            <person name="Yao A.I."/>
            <person name="Wu D."/>
            <person name="Madern D."/>
            <person name="Eisen J.A."/>
            <person name="Darling A.E."/>
            <person name="Facciotti M.T."/>
        </authorList>
    </citation>
    <scope>NUCLEOTIDE SEQUENCE [LARGE SCALE GENOMIC DNA]</scope>
    <source>
        <strain evidence="1 2">DSM 8989</strain>
    </source>
</reference>
<dbReference type="AlphaFoldDB" id="M0MTS5"/>
<dbReference type="STRING" id="1227456.C450_20091"/>
<comment type="caution">
    <text evidence="1">The sequence shown here is derived from an EMBL/GenBank/DDBJ whole genome shotgun (WGS) entry which is preliminary data.</text>
</comment>
<accession>M0MTS5</accession>
<keyword evidence="2" id="KW-1185">Reference proteome</keyword>
<sequence length="53" mass="5688">MEVGSQLTEQFRTQDAADRTVVASGTSCLDQLDTLLERPATHPLEVIDPSSSA</sequence>
<dbReference type="Proteomes" id="UP000011625">
    <property type="component" value="Unassembled WGS sequence"/>
</dbReference>
<evidence type="ECO:0000313" key="1">
    <source>
        <dbReference type="EMBL" id="EMA48164.1"/>
    </source>
</evidence>
<name>M0MTS5_9EURY</name>
<organism evidence="1 2">
    <name type="scientific">Halococcus salifodinae DSM 8989</name>
    <dbReference type="NCBI Taxonomy" id="1227456"/>
    <lineage>
        <taxon>Archaea</taxon>
        <taxon>Methanobacteriati</taxon>
        <taxon>Methanobacteriota</taxon>
        <taxon>Stenosarchaea group</taxon>
        <taxon>Halobacteria</taxon>
        <taxon>Halobacteriales</taxon>
        <taxon>Halococcaceae</taxon>
        <taxon>Halococcus</taxon>
    </lineage>
</organism>
<gene>
    <name evidence="1" type="ORF">C450_20091</name>
</gene>
<protein>
    <submittedName>
        <fullName evidence="1">Lactate utilization protein B/C</fullName>
    </submittedName>
</protein>
<evidence type="ECO:0000313" key="2">
    <source>
        <dbReference type="Proteomes" id="UP000011625"/>
    </source>
</evidence>
<dbReference type="PATRIC" id="fig|1227456.3.peg.4062"/>
<proteinExistence type="predicted"/>
<dbReference type="EMBL" id="AOME01000101">
    <property type="protein sequence ID" value="EMA48164.1"/>
    <property type="molecule type" value="Genomic_DNA"/>
</dbReference>